<dbReference type="PANTHER" id="PTHR13315">
    <property type="entry name" value="METALLO PHOSPHOESTERASE RELATED"/>
    <property type="match status" value="1"/>
</dbReference>
<comment type="cofactor">
    <cofactor evidence="1">
        <name>Mn(2+)</name>
        <dbReference type="ChEBI" id="CHEBI:29035"/>
    </cofactor>
</comment>
<keyword evidence="7 11" id="KW-1133">Transmembrane helix</keyword>
<evidence type="ECO:0000256" key="5">
    <source>
        <dbReference type="ARBA" id="ARBA00022723"/>
    </source>
</evidence>
<gene>
    <name evidence="14" type="ORF">Din_012974</name>
</gene>
<evidence type="ECO:0000256" key="11">
    <source>
        <dbReference type="SAM" id="Phobius"/>
    </source>
</evidence>
<keyword evidence="8 11" id="KW-0472">Membrane</keyword>
<keyword evidence="5" id="KW-0479">Metal-binding</keyword>
<evidence type="ECO:0000256" key="4">
    <source>
        <dbReference type="ARBA" id="ARBA00022692"/>
    </source>
</evidence>
<feature type="transmembrane region" description="Helical" evidence="11">
    <location>
        <begin position="370"/>
        <end position="389"/>
    </location>
</feature>
<dbReference type="InterPro" id="IPR033308">
    <property type="entry name" value="PGAP5/Cdc1/Ted1"/>
</dbReference>
<keyword evidence="6 14" id="KW-0378">Hydrolase</keyword>
<proteinExistence type="inferred from homology"/>
<evidence type="ECO:0000313" key="14">
    <source>
        <dbReference type="EMBL" id="MPA43533.1"/>
    </source>
</evidence>
<feature type="chain" id="PRO_5022702670" evidence="12">
    <location>
        <begin position="22"/>
        <end position="397"/>
    </location>
</feature>
<evidence type="ECO:0000256" key="12">
    <source>
        <dbReference type="SAM" id="SignalP"/>
    </source>
</evidence>
<comment type="subcellular location">
    <subcellularLocation>
        <location evidence="2">Membrane</location>
        <topology evidence="2">Multi-pass membrane protein</topology>
    </subcellularLocation>
</comment>
<evidence type="ECO:0000256" key="6">
    <source>
        <dbReference type="ARBA" id="ARBA00022801"/>
    </source>
</evidence>
<keyword evidence="12" id="KW-0732">Signal</keyword>
<keyword evidence="4 11" id="KW-0812">Transmembrane</keyword>
<sequence length="397" mass="44285">MVVPWRQVLPLIIVTVLIVYEDRVSIPSCEMVPSADHEEEHVNDYHPEDLKVMMVADLLLLGSEAGYMNLYFRDYHLSKFFRKSFEILKPDMLLVLGDVSARGSELTRNKWSSVLQQFHRLLGPFLGLPFHVILGDRDIGECGGLNARSVNRISSSFPGLDSAGCGAFEISNISFVSVNAMALLCGNNKLRFSVEKVIERESIDLRMDSEQTTEVINESSKTRLASGDFGWRENAMSSGSGPVLLLHFPLHQTANSNSWGSSSSDGINHSHKSSKTPESRGHVETGPYELLHTLPPNATEYIFQALRPRIVFSAHTHEFCDRTHSDGTREVTVPAMTWKARNDPGFVVATFRRNGRAVIVSNCSLARESYVLLAYVSILVLLISTMFVANRSHRTDS</sequence>
<evidence type="ECO:0000259" key="13">
    <source>
        <dbReference type="Pfam" id="PF00149"/>
    </source>
</evidence>
<dbReference type="GO" id="GO:0016020">
    <property type="term" value="C:membrane"/>
    <property type="evidence" value="ECO:0007669"/>
    <property type="project" value="UniProtKB-SubCell"/>
</dbReference>
<dbReference type="Pfam" id="PF00149">
    <property type="entry name" value="Metallophos"/>
    <property type="match status" value="1"/>
</dbReference>
<dbReference type="InterPro" id="IPR004843">
    <property type="entry name" value="Calcineurin-like_PHP"/>
</dbReference>
<organism evidence="14">
    <name type="scientific">Davidia involucrata</name>
    <name type="common">Dove tree</name>
    <dbReference type="NCBI Taxonomy" id="16924"/>
    <lineage>
        <taxon>Eukaryota</taxon>
        <taxon>Viridiplantae</taxon>
        <taxon>Streptophyta</taxon>
        <taxon>Embryophyta</taxon>
        <taxon>Tracheophyta</taxon>
        <taxon>Spermatophyta</taxon>
        <taxon>Magnoliopsida</taxon>
        <taxon>eudicotyledons</taxon>
        <taxon>Gunneridae</taxon>
        <taxon>Pentapetalae</taxon>
        <taxon>asterids</taxon>
        <taxon>Cornales</taxon>
        <taxon>Nyssaceae</taxon>
        <taxon>Davidia</taxon>
    </lineage>
</organism>
<dbReference type="EMBL" id="GHES01012974">
    <property type="protein sequence ID" value="MPA43533.1"/>
    <property type="molecule type" value="Transcribed_RNA"/>
</dbReference>
<dbReference type="GO" id="GO:0046872">
    <property type="term" value="F:metal ion binding"/>
    <property type="evidence" value="ECO:0007669"/>
    <property type="project" value="UniProtKB-KW"/>
</dbReference>
<comment type="similarity">
    <text evidence="3">Belongs to the metallophosphoesterase superfamily. MPPE1 family.</text>
</comment>
<dbReference type="FunFam" id="3.60.21.10:FF:000135">
    <property type="entry name" value="Os06g0222800 protein"/>
    <property type="match status" value="1"/>
</dbReference>
<dbReference type="GO" id="GO:0004439">
    <property type="term" value="F:phosphatidylinositol-4,5-bisphosphate 5-phosphatase activity"/>
    <property type="evidence" value="ECO:0007669"/>
    <property type="project" value="UniProtKB-EC"/>
</dbReference>
<evidence type="ECO:0000256" key="10">
    <source>
        <dbReference type="SAM" id="MobiDB-lite"/>
    </source>
</evidence>
<reference evidence="14" key="1">
    <citation type="submission" date="2019-08" db="EMBL/GenBank/DDBJ databases">
        <title>Reference gene set and small RNA set construction with multiple tissues from Davidia involucrata Baill.</title>
        <authorList>
            <person name="Yang H."/>
            <person name="Zhou C."/>
            <person name="Li G."/>
            <person name="Wang J."/>
            <person name="Gao P."/>
            <person name="Wang M."/>
            <person name="Wang R."/>
            <person name="Zhao Y."/>
        </authorList>
    </citation>
    <scope>NUCLEOTIDE SEQUENCE</scope>
    <source>
        <tissue evidence="14">Mixed with DoveR01_LX</tissue>
    </source>
</reference>
<dbReference type="InterPro" id="IPR029052">
    <property type="entry name" value="Metallo-depent_PP-like"/>
</dbReference>
<protein>
    <submittedName>
        <fullName evidence="14">Putative metallophosphoesterase 1 isoform X1</fullName>
        <ecNumber evidence="14">3.1.3.36</ecNumber>
    </submittedName>
</protein>
<keyword evidence="9" id="KW-0464">Manganese</keyword>
<feature type="region of interest" description="Disordered" evidence="10">
    <location>
        <begin position="257"/>
        <end position="283"/>
    </location>
</feature>
<accession>A0A5B6ZKR2</accession>
<feature type="compositionally biased region" description="Low complexity" evidence="10">
    <location>
        <begin position="257"/>
        <end position="267"/>
    </location>
</feature>
<dbReference type="PANTHER" id="PTHR13315:SF0">
    <property type="entry name" value="METALLOPHOSPHOESTERASE 1"/>
    <property type="match status" value="1"/>
</dbReference>
<dbReference type="SUPFAM" id="SSF56300">
    <property type="entry name" value="Metallo-dependent phosphatases"/>
    <property type="match status" value="1"/>
</dbReference>
<evidence type="ECO:0000256" key="2">
    <source>
        <dbReference type="ARBA" id="ARBA00004141"/>
    </source>
</evidence>
<dbReference type="EC" id="3.1.3.36" evidence="14"/>
<feature type="domain" description="Calcineurin-like phosphoesterase" evidence="13">
    <location>
        <begin position="51"/>
        <end position="318"/>
    </location>
</feature>
<evidence type="ECO:0000256" key="9">
    <source>
        <dbReference type="ARBA" id="ARBA00023211"/>
    </source>
</evidence>
<evidence type="ECO:0000256" key="3">
    <source>
        <dbReference type="ARBA" id="ARBA00008895"/>
    </source>
</evidence>
<evidence type="ECO:0000256" key="1">
    <source>
        <dbReference type="ARBA" id="ARBA00001936"/>
    </source>
</evidence>
<feature type="signal peptide" evidence="12">
    <location>
        <begin position="1"/>
        <end position="21"/>
    </location>
</feature>
<dbReference type="AlphaFoldDB" id="A0A5B6ZKR2"/>
<name>A0A5B6ZKR2_DAVIN</name>
<evidence type="ECO:0000256" key="8">
    <source>
        <dbReference type="ARBA" id="ARBA00023136"/>
    </source>
</evidence>
<evidence type="ECO:0000256" key="7">
    <source>
        <dbReference type="ARBA" id="ARBA00022989"/>
    </source>
</evidence>
<dbReference type="GO" id="GO:0006506">
    <property type="term" value="P:GPI anchor biosynthetic process"/>
    <property type="evidence" value="ECO:0007669"/>
    <property type="project" value="InterPro"/>
</dbReference>